<dbReference type="AlphaFoldDB" id="A0A060DST3"/>
<dbReference type="KEGG" id="abq:ABAZ39_28710"/>
<dbReference type="EMBL" id="CP007796">
    <property type="protein sequence ID" value="AIB15842.1"/>
    <property type="molecule type" value="Genomic_DNA"/>
</dbReference>
<geneLocation type="plasmid" evidence="2 3">
    <name>AbAZ39_p3</name>
</geneLocation>
<evidence type="ECO:0000256" key="1">
    <source>
        <dbReference type="SAM" id="MobiDB-lite"/>
    </source>
</evidence>
<feature type="compositionally biased region" description="Polar residues" evidence="1">
    <location>
        <begin position="1"/>
        <end position="11"/>
    </location>
</feature>
<proteinExistence type="predicted"/>
<evidence type="ECO:0000313" key="3">
    <source>
        <dbReference type="Proteomes" id="UP000027186"/>
    </source>
</evidence>
<accession>A0A060DST3</accession>
<sequence>MTATISETMTAVQAMPRPMRSPVKIAGSAAGRTTRRSTSNRLAPIISAARIQLRSTSRAPCVAFTTIG</sequence>
<protein>
    <submittedName>
        <fullName evidence="2">Uncharacterized protein</fullName>
    </submittedName>
</protein>
<dbReference type="Proteomes" id="UP000027186">
    <property type="component" value="Plasmid AbAZ39_p3"/>
</dbReference>
<gene>
    <name evidence="2" type="ORF">ABAZ39_28710</name>
</gene>
<name>A0A060DST3_9PROT</name>
<feature type="region of interest" description="Disordered" evidence="1">
    <location>
        <begin position="1"/>
        <end position="38"/>
    </location>
</feature>
<keyword evidence="2" id="KW-0614">Plasmid</keyword>
<organism evidence="2 3">
    <name type="scientific">Azospirillum argentinense</name>
    <dbReference type="NCBI Taxonomy" id="2970906"/>
    <lineage>
        <taxon>Bacteria</taxon>
        <taxon>Pseudomonadati</taxon>
        <taxon>Pseudomonadota</taxon>
        <taxon>Alphaproteobacteria</taxon>
        <taxon>Rhodospirillales</taxon>
        <taxon>Azospirillaceae</taxon>
        <taxon>Azospirillum</taxon>
    </lineage>
</organism>
<reference evidence="2 3" key="1">
    <citation type="journal article" date="2014" name="Genome Announc.">
        <title>Complete Genome Sequence of the Model Rhizosphere Strain Azospirillum brasilense Az39, Successfully Applied in Agriculture.</title>
        <authorList>
            <person name="Rivera D."/>
            <person name="Revale S."/>
            <person name="Molina R."/>
            <person name="Gualpa J."/>
            <person name="Puente M."/>
            <person name="Maroniche G."/>
            <person name="Paris G."/>
            <person name="Baker D."/>
            <person name="Clavijo B."/>
            <person name="McLay K."/>
            <person name="Spaepen S."/>
            <person name="Perticari A."/>
            <person name="Vazquez M."/>
            <person name="Wisniewski-Dye F."/>
            <person name="Watkins C."/>
            <person name="Martinez-Abarca F."/>
            <person name="Vanderleyden J."/>
            <person name="Cassan F."/>
        </authorList>
    </citation>
    <scope>NUCLEOTIDE SEQUENCE [LARGE SCALE GENOMIC DNA]</scope>
    <source>
        <strain evidence="2 3">Az39</strain>
        <plasmid evidence="2">AbAZ39_p3</plasmid>
    </source>
</reference>
<evidence type="ECO:0000313" key="2">
    <source>
        <dbReference type="EMBL" id="AIB15842.1"/>
    </source>
</evidence>